<evidence type="ECO:0000259" key="6">
    <source>
        <dbReference type="PROSITE" id="PS50888"/>
    </source>
</evidence>
<evidence type="ECO:0000256" key="5">
    <source>
        <dbReference type="SAM" id="Coils"/>
    </source>
</evidence>
<protein>
    <recommendedName>
        <fullName evidence="6">BHLH domain-containing protein</fullName>
    </recommendedName>
</protein>
<keyword evidence="3" id="KW-0804">Transcription</keyword>
<sequence length="328" mass="36997">MEISSMRGLSEQGMEDPRFINQWHMNSIDELSMLQPAATTFGENLQHCFMTHPNFNHKNSMGTSQTGIDGTMKQLKANGWNSSKLDHVSYPQLASSDPNINLSFADANFTNHMGILKPKEEVVSSQIMNTLPSCQGGKRISTSTRISQAQDHIMAERKRREKLSQRFIALSAIVPGLKKMDKASVLGDAIKYLKQMQERVKTLEEQNRKKNIESVVFVRKTQLFLDGDNSASNESLSSDPHDEHLPEIEARFCDKNVLIRIHCEKRKGLLEKSVAEVEKLHLTVINSSVMTFGSSALDITIIAQMDEEFSMSVKDLVRNLRPAFELIM</sequence>
<evidence type="ECO:0000256" key="1">
    <source>
        <dbReference type="ARBA" id="ARBA00004123"/>
    </source>
</evidence>
<dbReference type="InterPro" id="IPR052610">
    <property type="entry name" value="bHLH_transcription_regulator"/>
</dbReference>
<evidence type="ECO:0000256" key="4">
    <source>
        <dbReference type="ARBA" id="ARBA00023242"/>
    </source>
</evidence>
<comment type="subcellular location">
    <subcellularLocation>
        <location evidence="1">Nucleus</location>
    </subcellularLocation>
</comment>
<dbReference type="EMBL" id="CM017322">
    <property type="protein sequence ID" value="KAE8008231.1"/>
    <property type="molecule type" value="Genomic_DNA"/>
</dbReference>
<keyword evidence="5" id="KW-0175">Coiled coil</keyword>
<organism evidence="7 8">
    <name type="scientific">Carpinus fangiana</name>
    <dbReference type="NCBI Taxonomy" id="176857"/>
    <lineage>
        <taxon>Eukaryota</taxon>
        <taxon>Viridiplantae</taxon>
        <taxon>Streptophyta</taxon>
        <taxon>Embryophyta</taxon>
        <taxon>Tracheophyta</taxon>
        <taxon>Spermatophyta</taxon>
        <taxon>Magnoliopsida</taxon>
        <taxon>eudicotyledons</taxon>
        <taxon>Gunneridae</taxon>
        <taxon>Pentapetalae</taxon>
        <taxon>rosids</taxon>
        <taxon>fabids</taxon>
        <taxon>Fagales</taxon>
        <taxon>Betulaceae</taxon>
        <taxon>Carpinus</taxon>
    </lineage>
</organism>
<gene>
    <name evidence="7" type="ORF">FH972_004763</name>
</gene>
<dbReference type="EMBL" id="CM017322">
    <property type="protein sequence ID" value="KAE8008230.1"/>
    <property type="molecule type" value="Genomic_DNA"/>
</dbReference>
<name>A0A5N6QPM6_9ROSI</name>
<dbReference type="InterPro" id="IPR036638">
    <property type="entry name" value="HLH_DNA-bd_sf"/>
</dbReference>
<evidence type="ECO:0000256" key="2">
    <source>
        <dbReference type="ARBA" id="ARBA00023015"/>
    </source>
</evidence>
<keyword evidence="4" id="KW-0539">Nucleus</keyword>
<dbReference type="PANTHER" id="PTHR45959:SF25">
    <property type="entry name" value="BASIC HELIX LOOP HELIX (BHLH) DNA-BINDING FAMILY PROTEIN"/>
    <property type="match status" value="1"/>
</dbReference>
<dbReference type="CDD" id="cd11452">
    <property type="entry name" value="bHLH_AtNAI1_like"/>
    <property type="match status" value="1"/>
</dbReference>
<dbReference type="SMART" id="SM00353">
    <property type="entry name" value="HLH"/>
    <property type="match status" value="1"/>
</dbReference>
<dbReference type="AlphaFoldDB" id="A0A5N6QPM6"/>
<dbReference type="GO" id="GO:0046983">
    <property type="term" value="F:protein dimerization activity"/>
    <property type="evidence" value="ECO:0007669"/>
    <property type="project" value="InterPro"/>
</dbReference>
<dbReference type="Gene3D" id="4.10.280.10">
    <property type="entry name" value="Helix-loop-helix DNA-binding domain"/>
    <property type="match status" value="1"/>
</dbReference>
<dbReference type="InterPro" id="IPR054502">
    <property type="entry name" value="bHLH-TF_ACT-like_plant"/>
</dbReference>
<feature type="domain" description="BHLH" evidence="6">
    <location>
        <begin position="147"/>
        <end position="196"/>
    </location>
</feature>
<dbReference type="GO" id="GO:0005634">
    <property type="term" value="C:nucleus"/>
    <property type="evidence" value="ECO:0007669"/>
    <property type="project" value="UniProtKB-SubCell"/>
</dbReference>
<reference evidence="7 8" key="1">
    <citation type="submission" date="2019-06" db="EMBL/GenBank/DDBJ databases">
        <title>A chromosomal-level reference genome of Carpinus fangiana (Coryloideae, Betulaceae).</title>
        <authorList>
            <person name="Yang X."/>
            <person name="Wang Z."/>
            <person name="Zhang L."/>
            <person name="Hao G."/>
            <person name="Liu J."/>
            <person name="Yang Y."/>
        </authorList>
    </citation>
    <scope>NUCLEOTIDE SEQUENCE [LARGE SCALE GENOMIC DNA]</scope>
    <source>
        <strain evidence="7">Cfa_2016G</strain>
        <tissue evidence="7">Leaf</tissue>
    </source>
</reference>
<dbReference type="Proteomes" id="UP000327013">
    <property type="component" value="Chromosome 2"/>
</dbReference>
<dbReference type="PROSITE" id="PS50888">
    <property type="entry name" value="BHLH"/>
    <property type="match status" value="1"/>
</dbReference>
<dbReference type="OrthoDB" id="690068at2759"/>
<dbReference type="PANTHER" id="PTHR45959">
    <property type="entry name" value="BHLH TRANSCRIPTION FACTOR"/>
    <property type="match status" value="1"/>
</dbReference>
<keyword evidence="2" id="KW-0805">Transcription regulation</keyword>
<dbReference type="Pfam" id="PF22754">
    <property type="entry name" value="bHLH-TF_ACT-like_plant"/>
    <property type="match status" value="1"/>
</dbReference>
<dbReference type="InterPro" id="IPR011598">
    <property type="entry name" value="bHLH_dom"/>
</dbReference>
<proteinExistence type="predicted"/>
<evidence type="ECO:0000313" key="8">
    <source>
        <dbReference type="Proteomes" id="UP000327013"/>
    </source>
</evidence>
<evidence type="ECO:0000256" key="3">
    <source>
        <dbReference type="ARBA" id="ARBA00023163"/>
    </source>
</evidence>
<dbReference type="Pfam" id="PF00010">
    <property type="entry name" value="HLH"/>
    <property type="match status" value="1"/>
</dbReference>
<feature type="coiled-coil region" evidence="5">
    <location>
        <begin position="146"/>
        <end position="213"/>
    </location>
</feature>
<dbReference type="SUPFAM" id="SSF47459">
    <property type="entry name" value="HLH, helix-loop-helix DNA-binding domain"/>
    <property type="match status" value="1"/>
</dbReference>
<evidence type="ECO:0000313" key="7">
    <source>
        <dbReference type="EMBL" id="KAE8008230.1"/>
    </source>
</evidence>
<keyword evidence="8" id="KW-1185">Reference proteome</keyword>
<accession>A0A5N6QPM6</accession>